<gene>
    <name evidence="1" type="ORF">KIN20_007309</name>
</gene>
<organism evidence="1 2">
    <name type="scientific">Parelaphostrongylus tenuis</name>
    <name type="common">Meningeal worm</name>
    <dbReference type="NCBI Taxonomy" id="148309"/>
    <lineage>
        <taxon>Eukaryota</taxon>
        <taxon>Metazoa</taxon>
        <taxon>Ecdysozoa</taxon>
        <taxon>Nematoda</taxon>
        <taxon>Chromadorea</taxon>
        <taxon>Rhabditida</taxon>
        <taxon>Rhabditina</taxon>
        <taxon>Rhabditomorpha</taxon>
        <taxon>Strongyloidea</taxon>
        <taxon>Metastrongylidae</taxon>
        <taxon>Parelaphostrongylus</taxon>
    </lineage>
</organism>
<sequence length="72" mass="8287">MATWSAEMWQSVVNRVLRIKKLDYHSSRSMKVEDSELRAESSSLMQSIDDATRCSTTMKVQRPSTILEISCF</sequence>
<accession>A0AAD5M6B0</accession>
<keyword evidence="2" id="KW-1185">Reference proteome</keyword>
<dbReference type="AlphaFoldDB" id="A0AAD5M6B0"/>
<dbReference type="Proteomes" id="UP001196413">
    <property type="component" value="Unassembled WGS sequence"/>
</dbReference>
<protein>
    <submittedName>
        <fullName evidence="1">Uncharacterized protein</fullName>
    </submittedName>
</protein>
<name>A0AAD5M6B0_PARTN</name>
<evidence type="ECO:0000313" key="1">
    <source>
        <dbReference type="EMBL" id="KAJ1351323.1"/>
    </source>
</evidence>
<proteinExistence type="predicted"/>
<evidence type="ECO:0000313" key="2">
    <source>
        <dbReference type="Proteomes" id="UP001196413"/>
    </source>
</evidence>
<reference evidence="1" key="1">
    <citation type="submission" date="2021-06" db="EMBL/GenBank/DDBJ databases">
        <title>Parelaphostrongylus tenuis whole genome reference sequence.</title>
        <authorList>
            <person name="Garwood T.J."/>
            <person name="Larsen P.A."/>
            <person name="Fountain-Jones N.M."/>
            <person name="Garbe J.R."/>
            <person name="Macchietto M.G."/>
            <person name="Kania S.A."/>
            <person name="Gerhold R.W."/>
            <person name="Richards J.E."/>
            <person name="Wolf T.M."/>
        </authorList>
    </citation>
    <scope>NUCLEOTIDE SEQUENCE</scope>
    <source>
        <strain evidence="1">MNPRO001-30</strain>
        <tissue evidence="1">Meninges</tissue>
    </source>
</reference>
<comment type="caution">
    <text evidence="1">The sequence shown here is derived from an EMBL/GenBank/DDBJ whole genome shotgun (WGS) entry which is preliminary data.</text>
</comment>
<dbReference type="EMBL" id="JAHQIW010001050">
    <property type="protein sequence ID" value="KAJ1351323.1"/>
    <property type="molecule type" value="Genomic_DNA"/>
</dbReference>